<dbReference type="Pfam" id="PF00625">
    <property type="entry name" value="Guanylate_kin"/>
    <property type="match status" value="1"/>
</dbReference>
<organism evidence="10">
    <name type="scientific">Longilinea arvoryzae</name>
    <dbReference type="NCBI Taxonomy" id="360412"/>
    <lineage>
        <taxon>Bacteria</taxon>
        <taxon>Bacillati</taxon>
        <taxon>Chloroflexota</taxon>
        <taxon>Anaerolineae</taxon>
        <taxon>Anaerolineales</taxon>
        <taxon>Anaerolineaceae</taxon>
        <taxon>Longilinea</taxon>
    </lineage>
</organism>
<dbReference type="GO" id="GO:0005829">
    <property type="term" value="C:cytosol"/>
    <property type="evidence" value="ECO:0007669"/>
    <property type="project" value="TreeGrafter"/>
</dbReference>
<dbReference type="PROSITE" id="PS50052">
    <property type="entry name" value="GUANYLATE_KINASE_2"/>
    <property type="match status" value="1"/>
</dbReference>
<dbReference type="EMBL" id="DF967972">
    <property type="protein sequence ID" value="GAP15560.1"/>
    <property type="molecule type" value="Genomic_DNA"/>
</dbReference>
<keyword evidence="11" id="KW-1185">Reference proteome</keyword>
<gene>
    <name evidence="10" type="ORF">LARV_03351</name>
</gene>
<dbReference type="FunFam" id="3.30.63.10:FF:000002">
    <property type="entry name" value="Guanylate kinase 1"/>
    <property type="match status" value="1"/>
</dbReference>
<dbReference type="PANTHER" id="PTHR23117">
    <property type="entry name" value="GUANYLATE KINASE-RELATED"/>
    <property type="match status" value="1"/>
</dbReference>
<evidence type="ECO:0000256" key="2">
    <source>
        <dbReference type="ARBA" id="ARBA00012961"/>
    </source>
</evidence>
<dbReference type="Gene3D" id="3.30.63.10">
    <property type="entry name" value="Guanylate Kinase phosphate binding domain"/>
    <property type="match status" value="1"/>
</dbReference>
<comment type="similarity">
    <text evidence="1">Belongs to the guanylate kinase family.</text>
</comment>
<sequence>MESNASKATLDFNLQKPQPLFIVISGLSGVGKDAVIEELLKRGMPLHKVVTATTRAPRVNERDGVDYHFLTKERFQEMIQNNELIECALVYNDYKGVPRRQIQDAMASGLDVIMRVDVQGARKFRELIPEALLIFITPANEQDWREMLLGRRTDTPEQIERRITAAPGELALLPIFDYIVTNKRCCLGETVDKIISIITSEHMRNPHRKVNL</sequence>
<evidence type="ECO:0000256" key="3">
    <source>
        <dbReference type="ARBA" id="ARBA00016296"/>
    </source>
</evidence>
<evidence type="ECO:0000313" key="11">
    <source>
        <dbReference type="Proteomes" id="UP000055060"/>
    </source>
</evidence>
<reference evidence="10" key="1">
    <citation type="submission" date="2015-07" db="EMBL/GenBank/DDBJ databases">
        <title>Draft Genome Sequences of Anaerolinea thermolimosa IMO-1, Bellilinea caldifistulae GOMI-1, Leptolinea tardivitalis YMTK-2, Levilinea saccharolytica KIBI-1,Longilinea arvoryzae KOME-1, Previously Described as Members of the Anaerolineaceae (Chloroflexi).</title>
        <authorList>
            <person name="Sekiguchi Y."/>
            <person name="Ohashi A."/>
            <person name="Matsuura N."/>
            <person name="Tourlousse M.D."/>
        </authorList>
    </citation>
    <scope>NUCLEOTIDE SEQUENCE [LARGE SCALE GENOMIC DNA]</scope>
    <source>
        <strain evidence="10">KOME-1</strain>
    </source>
</reference>
<dbReference type="InterPro" id="IPR027417">
    <property type="entry name" value="P-loop_NTPase"/>
</dbReference>
<keyword evidence="4" id="KW-0808">Transferase</keyword>
<accession>A0A0S7BMQ3</accession>
<dbReference type="InterPro" id="IPR008145">
    <property type="entry name" value="GK/Ca_channel_bsu"/>
</dbReference>
<dbReference type="InterPro" id="IPR008144">
    <property type="entry name" value="Guanylate_kin-like_dom"/>
</dbReference>
<dbReference type="InterPro" id="IPR017665">
    <property type="entry name" value="Guanylate_kinase"/>
</dbReference>
<dbReference type="AlphaFoldDB" id="A0A0S7BMQ3"/>
<dbReference type="PANTHER" id="PTHR23117:SF13">
    <property type="entry name" value="GUANYLATE KINASE"/>
    <property type="match status" value="1"/>
</dbReference>
<dbReference type="CDD" id="cd00071">
    <property type="entry name" value="GMPK"/>
    <property type="match status" value="1"/>
</dbReference>
<dbReference type="GO" id="GO:0004385">
    <property type="term" value="F:GMP kinase activity"/>
    <property type="evidence" value="ECO:0007669"/>
    <property type="project" value="UniProtKB-EC"/>
</dbReference>
<dbReference type="Gene3D" id="3.40.50.300">
    <property type="entry name" value="P-loop containing nucleotide triphosphate hydrolases"/>
    <property type="match status" value="1"/>
</dbReference>
<name>A0A0S7BMQ3_9CHLR</name>
<dbReference type="GO" id="GO:0005524">
    <property type="term" value="F:ATP binding"/>
    <property type="evidence" value="ECO:0007669"/>
    <property type="project" value="UniProtKB-KW"/>
</dbReference>
<evidence type="ECO:0000256" key="6">
    <source>
        <dbReference type="ARBA" id="ARBA00022777"/>
    </source>
</evidence>
<evidence type="ECO:0000256" key="7">
    <source>
        <dbReference type="ARBA" id="ARBA00022840"/>
    </source>
</evidence>
<proteinExistence type="inferred from homology"/>
<keyword evidence="5" id="KW-0547">Nucleotide-binding</keyword>
<dbReference type="SMART" id="SM00072">
    <property type="entry name" value="GuKc"/>
    <property type="match status" value="1"/>
</dbReference>
<dbReference type="EC" id="2.7.4.8" evidence="2"/>
<dbReference type="PROSITE" id="PS00856">
    <property type="entry name" value="GUANYLATE_KINASE_1"/>
    <property type="match status" value="1"/>
</dbReference>
<dbReference type="NCBIfam" id="TIGR03263">
    <property type="entry name" value="guanyl_kin"/>
    <property type="match status" value="1"/>
</dbReference>
<dbReference type="Proteomes" id="UP000055060">
    <property type="component" value="Unassembled WGS sequence"/>
</dbReference>
<feature type="domain" description="Guanylate kinase-like" evidence="9">
    <location>
        <begin position="19"/>
        <end position="199"/>
    </location>
</feature>
<evidence type="ECO:0000256" key="4">
    <source>
        <dbReference type="ARBA" id="ARBA00022679"/>
    </source>
</evidence>
<evidence type="ECO:0000313" key="10">
    <source>
        <dbReference type="EMBL" id="GAP15560.1"/>
    </source>
</evidence>
<dbReference type="OrthoDB" id="9808150at2"/>
<keyword evidence="6 10" id="KW-0418">Kinase</keyword>
<evidence type="ECO:0000256" key="5">
    <source>
        <dbReference type="ARBA" id="ARBA00022741"/>
    </source>
</evidence>
<keyword evidence="7" id="KW-0067">ATP-binding</keyword>
<evidence type="ECO:0000256" key="8">
    <source>
        <dbReference type="ARBA" id="ARBA00030128"/>
    </source>
</evidence>
<dbReference type="SUPFAM" id="SSF52540">
    <property type="entry name" value="P-loop containing nucleoside triphosphate hydrolases"/>
    <property type="match status" value="1"/>
</dbReference>
<protein>
    <recommendedName>
        <fullName evidence="3">Guanylate kinase</fullName>
        <ecNumber evidence="2">2.7.4.8</ecNumber>
    </recommendedName>
    <alternativeName>
        <fullName evidence="8">GMP kinase</fullName>
    </alternativeName>
</protein>
<evidence type="ECO:0000256" key="1">
    <source>
        <dbReference type="ARBA" id="ARBA00005790"/>
    </source>
</evidence>
<dbReference type="RefSeq" id="WP_075074731.1">
    <property type="nucleotide sequence ID" value="NZ_DF967972.1"/>
</dbReference>
<dbReference type="STRING" id="360412.LARV_03351"/>
<dbReference type="InterPro" id="IPR020590">
    <property type="entry name" value="Guanylate_kinase_CS"/>
</dbReference>
<evidence type="ECO:0000259" key="9">
    <source>
        <dbReference type="PROSITE" id="PS50052"/>
    </source>
</evidence>